<dbReference type="Proteomes" id="UP000637002">
    <property type="component" value="Unassembled WGS sequence"/>
</dbReference>
<dbReference type="InterPro" id="IPR011051">
    <property type="entry name" value="RmlC_Cupin_sf"/>
</dbReference>
<dbReference type="InterPro" id="IPR013096">
    <property type="entry name" value="Cupin_2"/>
</dbReference>
<reference evidence="2" key="2">
    <citation type="submission" date="2020-09" db="EMBL/GenBank/DDBJ databases">
        <authorList>
            <person name="Sun Q."/>
            <person name="Zhou Y."/>
        </authorList>
    </citation>
    <scope>NUCLEOTIDE SEQUENCE</scope>
    <source>
        <strain evidence="2">CGMCC 1.12919</strain>
    </source>
</reference>
<dbReference type="Pfam" id="PF07883">
    <property type="entry name" value="Cupin_2"/>
    <property type="match status" value="1"/>
</dbReference>
<dbReference type="Gene3D" id="2.60.120.10">
    <property type="entry name" value="Jelly Rolls"/>
    <property type="match status" value="1"/>
</dbReference>
<comment type="caution">
    <text evidence="2">The sequence shown here is derived from an EMBL/GenBank/DDBJ whole genome shotgun (WGS) entry which is preliminary data.</text>
</comment>
<dbReference type="EMBL" id="BMGG01000017">
    <property type="protein sequence ID" value="GGC94377.1"/>
    <property type="molecule type" value="Genomic_DNA"/>
</dbReference>
<sequence length="109" mass="12158">MNDNLIASAAPDPEAEQFHSILARDGVRIERIVSTGQASPPGFWYDQPHGEWVLLLQGQATVRFHDEADARRLDPGDHVWIEPHRRHRVERTSAAPPAIWLAVHIGAGT</sequence>
<organism evidence="2 3">
    <name type="scientific">Chelatococcus reniformis</name>
    <dbReference type="NCBI Taxonomy" id="1494448"/>
    <lineage>
        <taxon>Bacteria</taxon>
        <taxon>Pseudomonadati</taxon>
        <taxon>Pseudomonadota</taxon>
        <taxon>Alphaproteobacteria</taxon>
        <taxon>Hyphomicrobiales</taxon>
        <taxon>Chelatococcaceae</taxon>
        <taxon>Chelatococcus</taxon>
    </lineage>
</organism>
<accession>A0A916UZ06</accession>
<dbReference type="SUPFAM" id="SSF51182">
    <property type="entry name" value="RmlC-like cupins"/>
    <property type="match status" value="1"/>
</dbReference>
<protein>
    <recommendedName>
        <fullName evidence="1">Cupin type-2 domain-containing protein</fullName>
    </recommendedName>
</protein>
<proteinExistence type="predicted"/>
<gene>
    <name evidence="2" type="ORF">GCM10010994_60220</name>
</gene>
<reference evidence="2" key="1">
    <citation type="journal article" date="2014" name="Int. J. Syst. Evol. Microbiol.">
        <title>Complete genome sequence of Corynebacterium casei LMG S-19264T (=DSM 44701T), isolated from a smear-ripened cheese.</title>
        <authorList>
            <consortium name="US DOE Joint Genome Institute (JGI-PGF)"/>
            <person name="Walter F."/>
            <person name="Albersmeier A."/>
            <person name="Kalinowski J."/>
            <person name="Ruckert C."/>
        </authorList>
    </citation>
    <scope>NUCLEOTIDE SEQUENCE</scope>
    <source>
        <strain evidence="2">CGMCC 1.12919</strain>
    </source>
</reference>
<evidence type="ECO:0000313" key="2">
    <source>
        <dbReference type="EMBL" id="GGC94377.1"/>
    </source>
</evidence>
<dbReference type="AlphaFoldDB" id="A0A916UZ06"/>
<feature type="domain" description="Cupin type-2" evidence="1">
    <location>
        <begin position="46"/>
        <end position="103"/>
    </location>
</feature>
<evidence type="ECO:0000313" key="3">
    <source>
        <dbReference type="Proteomes" id="UP000637002"/>
    </source>
</evidence>
<dbReference type="CDD" id="cd06981">
    <property type="entry name" value="cupin_reut_a1446"/>
    <property type="match status" value="1"/>
</dbReference>
<keyword evidence="3" id="KW-1185">Reference proteome</keyword>
<name>A0A916UZ06_9HYPH</name>
<evidence type="ECO:0000259" key="1">
    <source>
        <dbReference type="Pfam" id="PF07883"/>
    </source>
</evidence>
<dbReference type="InterPro" id="IPR014710">
    <property type="entry name" value="RmlC-like_jellyroll"/>
</dbReference>